<evidence type="ECO:0000256" key="13">
    <source>
        <dbReference type="ARBA" id="ARBA00023180"/>
    </source>
</evidence>
<comment type="similarity">
    <text evidence="3">Belongs to the peptidase M28 family.</text>
</comment>
<dbReference type="Proteomes" id="UP000887566">
    <property type="component" value="Unplaced"/>
</dbReference>
<evidence type="ECO:0000256" key="15">
    <source>
        <dbReference type="SAM" id="MobiDB-lite"/>
    </source>
</evidence>
<dbReference type="SUPFAM" id="SSF53187">
    <property type="entry name" value="Zn-dependent exopeptidases"/>
    <property type="match status" value="1"/>
</dbReference>
<dbReference type="GO" id="GO:0046872">
    <property type="term" value="F:metal ion binding"/>
    <property type="evidence" value="ECO:0007669"/>
    <property type="project" value="UniProtKB-KW"/>
</dbReference>
<feature type="transmembrane region" description="Helical" evidence="16">
    <location>
        <begin position="623"/>
        <end position="643"/>
    </location>
</feature>
<dbReference type="PANTHER" id="PTHR12147">
    <property type="entry name" value="METALLOPEPTIDASE M28 FAMILY MEMBER"/>
    <property type="match status" value="1"/>
</dbReference>
<evidence type="ECO:0000313" key="21">
    <source>
        <dbReference type="WBParaSite" id="PSAMB.scaffold3047size19907.g20170.t1"/>
    </source>
</evidence>
<feature type="transmembrane region" description="Helical" evidence="16">
    <location>
        <begin position="480"/>
        <end position="502"/>
    </location>
</feature>
<dbReference type="AlphaFoldDB" id="A0A914W597"/>
<protein>
    <recommendedName>
        <fullName evidence="14">FXNA-like protease</fullName>
    </recommendedName>
</protein>
<keyword evidence="12 16" id="KW-0472">Membrane</keyword>
<evidence type="ECO:0000256" key="8">
    <source>
        <dbReference type="ARBA" id="ARBA00022824"/>
    </source>
</evidence>
<feature type="transmembrane region" description="Helical" evidence="16">
    <location>
        <begin position="450"/>
        <end position="468"/>
    </location>
</feature>
<keyword evidence="20" id="KW-1185">Reference proteome</keyword>
<feature type="domain" description="Endoplasmic reticulum metallopeptidase 1-like C-terminal" evidence="18">
    <location>
        <begin position="682"/>
        <end position="891"/>
    </location>
</feature>
<dbReference type="PANTHER" id="PTHR12147:SF11">
    <property type="entry name" value="ENDOPLASMIC RETICULUM METALLOPEPTIDASE 1-B-RELATED"/>
    <property type="match status" value="1"/>
</dbReference>
<evidence type="ECO:0000256" key="16">
    <source>
        <dbReference type="SAM" id="Phobius"/>
    </source>
</evidence>
<dbReference type="GO" id="GO:0008235">
    <property type="term" value="F:metalloexopeptidase activity"/>
    <property type="evidence" value="ECO:0007669"/>
    <property type="project" value="InterPro"/>
</dbReference>
<organism evidence="20 21">
    <name type="scientific">Plectus sambesii</name>
    <dbReference type="NCBI Taxonomy" id="2011161"/>
    <lineage>
        <taxon>Eukaryota</taxon>
        <taxon>Metazoa</taxon>
        <taxon>Ecdysozoa</taxon>
        <taxon>Nematoda</taxon>
        <taxon>Chromadorea</taxon>
        <taxon>Plectida</taxon>
        <taxon>Plectina</taxon>
        <taxon>Plectoidea</taxon>
        <taxon>Plectidae</taxon>
        <taxon>Plectus</taxon>
    </lineage>
</organism>
<name>A0A914W597_9BILA</name>
<dbReference type="Pfam" id="PF22248">
    <property type="entry name" value="ERMP1_C"/>
    <property type="match status" value="1"/>
</dbReference>
<comment type="cofactor">
    <cofactor evidence="1">
        <name>Zn(2+)</name>
        <dbReference type="ChEBI" id="CHEBI:29105"/>
    </cofactor>
</comment>
<dbReference type="InterPro" id="IPR045175">
    <property type="entry name" value="M28_fam"/>
</dbReference>
<feature type="region of interest" description="Disordered" evidence="15">
    <location>
        <begin position="1"/>
        <end position="23"/>
    </location>
</feature>
<evidence type="ECO:0000256" key="11">
    <source>
        <dbReference type="ARBA" id="ARBA00023049"/>
    </source>
</evidence>
<keyword evidence="6" id="KW-0479">Metal-binding</keyword>
<keyword evidence="8" id="KW-0256">Endoplasmic reticulum</keyword>
<evidence type="ECO:0000256" key="9">
    <source>
        <dbReference type="ARBA" id="ARBA00022833"/>
    </source>
</evidence>
<evidence type="ECO:0000259" key="18">
    <source>
        <dbReference type="Pfam" id="PF22248"/>
    </source>
</evidence>
<dbReference type="Gene3D" id="3.40.630.10">
    <property type="entry name" value="Zn peptidases"/>
    <property type="match status" value="1"/>
</dbReference>
<evidence type="ECO:0000259" key="19">
    <source>
        <dbReference type="Pfam" id="PF22249"/>
    </source>
</evidence>
<evidence type="ECO:0000256" key="5">
    <source>
        <dbReference type="ARBA" id="ARBA00022692"/>
    </source>
</evidence>
<evidence type="ECO:0000256" key="12">
    <source>
        <dbReference type="ARBA" id="ARBA00023136"/>
    </source>
</evidence>
<reference evidence="21" key="1">
    <citation type="submission" date="2022-11" db="UniProtKB">
        <authorList>
            <consortium name="WormBaseParasite"/>
        </authorList>
    </citation>
    <scope>IDENTIFICATION</scope>
</reference>
<keyword evidence="9" id="KW-0862">Zinc</keyword>
<dbReference type="CDD" id="cd03875">
    <property type="entry name" value="M28_Fxna_like"/>
    <property type="match status" value="1"/>
</dbReference>
<evidence type="ECO:0000256" key="10">
    <source>
        <dbReference type="ARBA" id="ARBA00022989"/>
    </source>
</evidence>
<dbReference type="InterPro" id="IPR053974">
    <property type="entry name" value="ERMP1_1-A_TM"/>
</dbReference>
<dbReference type="Pfam" id="PF04389">
    <property type="entry name" value="Peptidase_M28"/>
    <property type="match status" value="1"/>
</dbReference>
<dbReference type="GO" id="GO:0006508">
    <property type="term" value="P:proteolysis"/>
    <property type="evidence" value="ECO:0007669"/>
    <property type="project" value="UniProtKB-KW"/>
</dbReference>
<feature type="domain" description="Endoplasmic reticulum metallopeptidase 1/1-A TM" evidence="19">
    <location>
        <begin position="443"/>
        <end position="646"/>
    </location>
</feature>
<dbReference type="WBParaSite" id="PSAMB.scaffold3047size19907.g20170.t1">
    <property type="protein sequence ID" value="PSAMB.scaffold3047size19907.g20170.t1"/>
    <property type="gene ID" value="PSAMB.scaffold3047size19907.g20170"/>
</dbReference>
<dbReference type="Pfam" id="PF22249">
    <property type="entry name" value="ERMP1-TM"/>
    <property type="match status" value="1"/>
</dbReference>
<feature type="domain" description="Peptidase M28" evidence="17">
    <location>
        <begin position="172"/>
        <end position="369"/>
    </location>
</feature>
<dbReference type="FunFam" id="3.40.630.10:FF:000008">
    <property type="entry name" value="Endoplasmic reticulum metallopeptidase 1"/>
    <property type="match status" value="1"/>
</dbReference>
<feature type="transmembrane region" description="Helical" evidence="16">
    <location>
        <begin position="579"/>
        <end position="603"/>
    </location>
</feature>
<sequence length="921" mass="102574">MSSPYSLRSRRKQQIESPPPVETTTETVVVKSRVIAETTVTRVVTPLDSGSLTTRHWLGIIAVAALVMLLSTYCSQRLPTPLDPSPANDRFSELRAWPFLEHISAVGPKVSGSDACEVAARRLILDELKAIQDATANSHHRLEIQEQKPSGCYDIPRFDVDGFTICYKNVTNIIARLGDKTRDWKQSQTSVLVNCHFDTWPSSPGASDDLVSCALMMELLRVLTDKQRAAVPVDVVFLFNGAEENVLQASHGFITAHPWRHGIRAFINLEAAGAGGREILFQAGPGNQWLLNAYLEAADHPHCSVLGQEVFESGAIPGDTDFRIFRDHGRIPGLDLAYIQNGYVYHTEFDVPQFIVPGSMQRAGENILSTLTNLLHSPYLEHPADFGDRRFVFYDVIGLFTVVYPLDVGEIINYIVVLIIVAKIASNVGRSGSPLDHDGGYTLRQFLQSVGVHVAASLTALLTTFVLTRVTTLLDLVLTWYSNPVIAFFMYAVPSAAAALYIHDKYVHRLIAPKMERWLAERASFDAHLAILGLIMLVLTFLKIASAFMLLIFALFPLLRDPLLAAVEKVSGHNGCARTLAIVHMICVLPGLLMLIYAIGLVLDIFIPIMGRSLVVANPEVPIAMALTGGSIFFVMMTASLVNRSMRINTLLKVIFVGVLSLYAFLAVSPQGAPYSFDIAAPHPRRVHFTHVHRQVYGKDGRLEIEQNGLMAASYDYRGADDMPQVFDDPAFVPVSCTTSNKFCELPYYFPVADWLPGTAFRFKPLEEKLRAAKTTTITKLSKEYVSPNEIKYSFKLTGSDHITLFITPQEPYHVSDWSFTENKKPEQDRSSFLYLSCVGTDCGRWEFTITISNVDNESVECKGHELLIGAASQFLHGKDMRSRALDEVSAEMERRRTEKGNWRWAMTANIWSADLISRYF</sequence>
<feature type="transmembrane region" description="Helical" evidence="16">
    <location>
        <begin position="548"/>
        <end position="567"/>
    </location>
</feature>
<keyword evidence="5 16" id="KW-0812">Transmembrane</keyword>
<evidence type="ECO:0000256" key="14">
    <source>
        <dbReference type="ARBA" id="ARBA00078796"/>
    </source>
</evidence>
<evidence type="ECO:0000256" key="2">
    <source>
        <dbReference type="ARBA" id="ARBA00004477"/>
    </source>
</evidence>
<keyword evidence="13" id="KW-0325">Glycoprotein</keyword>
<keyword evidence="11" id="KW-0482">Metalloprotease</keyword>
<proteinExistence type="inferred from homology"/>
<accession>A0A914W597</accession>
<evidence type="ECO:0000256" key="7">
    <source>
        <dbReference type="ARBA" id="ARBA00022801"/>
    </source>
</evidence>
<dbReference type="InterPro" id="IPR007484">
    <property type="entry name" value="Peptidase_M28"/>
</dbReference>
<feature type="transmembrane region" description="Helical" evidence="16">
    <location>
        <begin position="650"/>
        <end position="668"/>
    </location>
</feature>
<evidence type="ECO:0000313" key="20">
    <source>
        <dbReference type="Proteomes" id="UP000887566"/>
    </source>
</evidence>
<evidence type="ECO:0000256" key="6">
    <source>
        <dbReference type="ARBA" id="ARBA00022723"/>
    </source>
</evidence>
<evidence type="ECO:0000256" key="1">
    <source>
        <dbReference type="ARBA" id="ARBA00001947"/>
    </source>
</evidence>
<evidence type="ECO:0000259" key="17">
    <source>
        <dbReference type="Pfam" id="PF04389"/>
    </source>
</evidence>
<keyword evidence="4" id="KW-0645">Protease</keyword>
<dbReference type="GO" id="GO:0005789">
    <property type="term" value="C:endoplasmic reticulum membrane"/>
    <property type="evidence" value="ECO:0007669"/>
    <property type="project" value="UniProtKB-SubCell"/>
</dbReference>
<dbReference type="InterPro" id="IPR053973">
    <property type="entry name" value="ERMP1-like_C"/>
</dbReference>
<evidence type="ECO:0000256" key="3">
    <source>
        <dbReference type="ARBA" id="ARBA00010918"/>
    </source>
</evidence>
<keyword evidence="7" id="KW-0378">Hydrolase</keyword>
<dbReference type="InterPro" id="IPR048024">
    <property type="entry name" value="Fxna-like_M28_dom"/>
</dbReference>
<evidence type="ECO:0000256" key="4">
    <source>
        <dbReference type="ARBA" id="ARBA00022670"/>
    </source>
</evidence>
<comment type="subcellular location">
    <subcellularLocation>
        <location evidence="2">Endoplasmic reticulum membrane</location>
        <topology evidence="2">Multi-pass membrane protein</topology>
    </subcellularLocation>
</comment>
<keyword evidence="10 16" id="KW-1133">Transmembrane helix</keyword>